<name>A0A0Q5WLA4_DROER</name>
<proteinExistence type="predicted"/>
<organism evidence="2 3">
    <name type="scientific">Drosophila erecta</name>
    <name type="common">Fruit fly</name>
    <dbReference type="NCBI Taxonomy" id="7220"/>
    <lineage>
        <taxon>Eukaryota</taxon>
        <taxon>Metazoa</taxon>
        <taxon>Ecdysozoa</taxon>
        <taxon>Arthropoda</taxon>
        <taxon>Hexapoda</taxon>
        <taxon>Insecta</taxon>
        <taxon>Pterygota</taxon>
        <taxon>Neoptera</taxon>
        <taxon>Endopterygota</taxon>
        <taxon>Diptera</taxon>
        <taxon>Brachycera</taxon>
        <taxon>Muscomorpha</taxon>
        <taxon>Ephydroidea</taxon>
        <taxon>Drosophilidae</taxon>
        <taxon>Drosophila</taxon>
        <taxon>Sophophora</taxon>
    </lineage>
</organism>
<feature type="compositionally biased region" description="Polar residues" evidence="1">
    <location>
        <begin position="131"/>
        <end position="140"/>
    </location>
</feature>
<reference evidence="2 3" key="2">
    <citation type="journal article" date="2008" name="Bioinformatics">
        <title>Assembly reconciliation.</title>
        <authorList>
            <person name="Zimin A.V."/>
            <person name="Smith D.R."/>
            <person name="Sutton G."/>
            <person name="Yorke J.A."/>
        </authorList>
    </citation>
    <scope>NUCLEOTIDE SEQUENCE [LARGE SCALE GENOMIC DNA]</scope>
    <source>
        <strain evidence="2 3">TSC#14021-0224.01</strain>
    </source>
</reference>
<dbReference type="EMBL" id="CH954177">
    <property type="protein sequence ID" value="KQS70210.1"/>
    <property type="molecule type" value="Genomic_DNA"/>
</dbReference>
<evidence type="ECO:0000313" key="2">
    <source>
        <dbReference type="EMBL" id="KQS70210.1"/>
    </source>
</evidence>
<feature type="region of interest" description="Disordered" evidence="1">
    <location>
        <begin position="109"/>
        <end position="140"/>
    </location>
</feature>
<protein>
    <submittedName>
        <fullName evidence="2">Uncharacterized protein</fullName>
    </submittedName>
</protein>
<dbReference type="OrthoDB" id="7872751at2759"/>
<feature type="compositionally biased region" description="Basic residues" evidence="1">
    <location>
        <begin position="180"/>
        <end position="192"/>
    </location>
</feature>
<feature type="compositionally biased region" description="Basic and acidic residues" evidence="1">
    <location>
        <begin position="109"/>
        <end position="124"/>
    </location>
</feature>
<sequence length="434" mass="50290">QITANHALRNRKDVNGQIIKQTPTCKVSHGLGRRTSLTGFSQKVRNDQNYKLREEGSTTWLNCNGQNIAVQKKHIKNLGIDVHNFYGGPVMKNRPKLAPLQSNIYFDQFESKSSDKRHESKLRNETIAPESDTNNMGTQQQQPNKIYCLVNKVPKWEILMNPAIVRPIDKFILDKLRKCPRRSRQSKNSRIQKRNERKLSRPFSSRTNRRSVERMPEENVEYDNITLCNFGDIRPRNYPEEDDSEKCYSSDPDSDDTVTESIYIDDINIFSSEKDDISLEEKEEFHSRRNSGIANFLEGEGALLPEKGITLEDKDDSDIFSSEVEVQSQGHTASELTIYSEEDKPLLAENYFTLDYKDLQNYAKYGIGGEVIHRRSYEINLTVTIPRWAHRDHMKLLFSCFKQLKKKFDLTWMEHEDGDGNGRNNSLPDSQSRQ</sequence>
<evidence type="ECO:0000256" key="1">
    <source>
        <dbReference type="SAM" id="MobiDB-lite"/>
    </source>
</evidence>
<gene>
    <name evidence="2" type="primary">Dere\GG26487</name>
    <name evidence="2" type="synonym">GG26487</name>
    <name evidence="2" type="ORF">Dere_GG26487</name>
</gene>
<dbReference type="Proteomes" id="UP000008711">
    <property type="component" value="Unassembled WGS sequence"/>
</dbReference>
<keyword evidence="3" id="KW-1185">Reference proteome</keyword>
<evidence type="ECO:0000313" key="3">
    <source>
        <dbReference type="Proteomes" id="UP000008711"/>
    </source>
</evidence>
<reference evidence="2 3" key="1">
    <citation type="journal article" date="2007" name="Nature">
        <title>Evolution of genes and genomes on the Drosophila phylogeny.</title>
        <authorList>
            <consortium name="Drosophila 12 Genomes Consortium"/>
            <person name="Clark A.G."/>
            <person name="Eisen M.B."/>
            <person name="Smith D.R."/>
            <person name="Bergman C.M."/>
            <person name="Oliver B."/>
            <person name="Markow T.A."/>
            <person name="Kaufman T.C."/>
            <person name="Kellis M."/>
            <person name="Gelbart W."/>
            <person name="Iyer V.N."/>
            <person name="Pollard D.A."/>
            <person name="Sackton T.B."/>
            <person name="Larracuente A.M."/>
            <person name="Singh N.D."/>
            <person name="Abad J.P."/>
            <person name="Abt D.N."/>
            <person name="Adryan B."/>
            <person name="Aguade M."/>
            <person name="Akashi H."/>
            <person name="Anderson W.W."/>
            <person name="Aquadro C.F."/>
            <person name="Ardell D.H."/>
            <person name="Arguello R."/>
            <person name="Artieri C.G."/>
            <person name="Barbash D.A."/>
            <person name="Barker D."/>
            <person name="Barsanti P."/>
            <person name="Batterham P."/>
            <person name="Batzoglou S."/>
            <person name="Begun D."/>
            <person name="Bhutkar A."/>
            <person name="Blanco E."/>
            <person name="Bosak S.A."/>
            <person name="Bradley R.K."/>
            <person name="Brand A.D."/>
            <person name="Brent M.R."/>
            <person name="Brooks A.N."/>
            <person name="Brown R.H."/>
            <person name="Butlin R.K."/>
            <person name="Caggese C."/>
            <person name="Calvi B.R."/>
            <person name="Bernardo de Carvalho A."/>
            <person name="Caspi A."/>
            <person name="Castrezana S."/>
            <person name="Celniker S.E."/>
            <person name="Chang J.L."/>
            <person name="Chapple C."/>
            <person name="Chatterji S."/>
            <person name="Chinwalla A."/>
            <person name="Civetta A."/>
            <person name="Clifton S.W."/>
            <person name="Comeron J.M."/>
            <person name="Costello J.C."/>
            <person name="Coyne J.A."/>
            <person name="Daub J."/>
            <person name="David R.G."/>
            <person name="Delcher A.L."/>
            <person name="Delehaunty K."/>
            <person name="Do C.B."/>
            <person name="Ebling H."/>
            <person name="Edwards K."/>
            <person name="Eickbush T."/>
            <person name="Evans J.D."/>
            <person name="Filipski A."/>
            <person name="Findeiss S."/>
            <person name="Freyhult E."/>
            <person name="Fulton L."/>
            <person name="Fulton R."/>
            <person name="Garcia A.C."/>
            <person name="Gardiner A."/>
            <person name="Garfield D.A."/>
            <person name="Garvin B.E."/>
            <person name="Gibson G."/>
            <person name="Gilbert D."/>
            <person name="Gnerre S."/>
            <person name="Godfrey J."/>
            <person name="Good R."/>
            <person name="Gotea V."/>
            <person name="Gravely B."/>
            <person name="Greenberg A.J."/>
            <person name="Griffiths-Jones S."/>
            <person name="Gross S."/>
            <person name="Guigo R."/>
            <person name="Gustafson E.A."/>
            <person name="Haerty W."/>
            <person name="Hahn M.W."/>
            <person name="Halligan D.L."/>
            <person name="Halpern A.L."/>
            <person name="Halter G.M."/>
            <person name="Han M.V."/>
            <person name="Heger A."/>
            <person name="Hillier L."/>
            <person name="Hinrichs A.S."/>
            <person name="Holmes I."/>
            <person name="Hoskins R.A."/>
            <person name="Hubisz M.J."/>
            <person name="Hultmark D."/>
            <person name="Huntley M.A."/>
            <person name="Jaffe D.B."/>
            <person name="Jagadeeshan S."/>
            <person name="Jeck W.R."/>
            <person name="Johnson J."/>
            <person name="Jones C.D."/>
            <person name="Jordan W.C."/>
            <person name="Karpen G.H."/>
            <person name="Kataoka E."/>
            <person name="Keightley P.D."/>
            <person name="Kheradpour P."/>
            <person name="Kirkness E.F."/>
            <person name="Koerich L.B."/>
            <person name="Kristiansen K."/>
            <person name="Kudrna D."/>
            <person name="Kulathinal R.J."/>
            <person name="Kumar S."/>
            <person name="Kwok R."/>
            <person name="Lander E."/>
            <person name="Langley C.H."/>
            <person name="Lapoint R."/>
            <person name="Lazzaro B.P."/>
            <person name="Lee S.J."/>
            <person name="Levesque L."/>
            <person name="Li R."/>
            <person name="Lin C.F."/>
            <person name="Lin M.F."/>
            <person name="Lindblad-Toh K."/>
            <person name="Llopart A."/>
            <person name="Long M."/>
            <person name="Low L."/>
            <person name="Lozovsky E."/>
            <person name="Lu J."/>
            <person name="Luo M."/>
            <person name="Machado C.A."/>
            <person name="Makalowski W."/>
            <person name="Marzo M."/>
            <person name="Matsuda M."/>
            <person name="Matzkin L."/>
            <person name="McAllister B."/>
            <person name="McBride C.S."/>
            <person name="McKernan B."/>
            <person name="McKernan K."/>
            <person name="Mendez-Lago M."/>
            <person name="Minx P."/>
            <person name="Mollenhauer M.U."/>
            <person name="Montooth K."/>
            <person name="Mount S.M."/>
            <person name="Mu X."/>
            <person name="Myers E."/>
            <person name="Negre B."/>
            <person name="Newfeld S."/>
            <person name="Nielsen R."/>
            <person name="Noor M.A."/>
            <person name="O'Grady P."/>
            <person name="Pachter L."/>
            <person name="Papaceit M."/>
            <person name="Parisi M.J."/>
            <person name="Parisi M."/>
            <person name="Parts L."/>
            <person name="Pedersen J.S."/>
            <person name="Pesole G."/>
            <person name="Phillippy A.M."/>
            <person name="Ponting C.P."/>
            <person name="Pop M."/>
            <person name="Porcelli D."/>
            <person name="Powell J.R."/>
            <person name="Prohaska S."/>
            <person name="Pruitt K."/>
            <person name="Puig M."/>
            <person name="Quesneville H."/>
            <person name="Ram K.R."/>
            <person name="Rand D."/>
            <person name="Rasmussen M.D."/>
            <person name="Reed L.K."/>
            <person name="Reenan R."/>
            <person name="Reily A."/>
            <person name="Remington K.A."/>
            <person name="Rieger T.T."/>
            <person name="Ritchie M.G."/>
            <person name="Robin C."/>
            <person name="Rogers Y.H."/>
            <person name="Rohde C."/>
            <person name="Rozas J."/>
            <person name="Rubenfield M.J."/>
            <person name="Ruiz A."/>
            <person name="Russo S."/>
            <person name="Salzberg S.L."/>
            <person name="Sanchez-Gracia A."/>
            <person name="Saranga D.J."/>
            <person name="Sato H."/>
            <person name="Schaeffer S.W."/>
            <person name="Schatz M.C."/>
            <person name="Schlenke T."/>
            <person name="Schwartz R."/>
            <person name="Segarra C."/>
            <person name="Singh R.S."/>
            <person name="Sirot L."/>
            <person name="Sirota M."/>
            <person name="Sisneros N.B."/>
            <person name="Smith C.D."/>
            <person name="Smith T.F."/>
            <person name="Spieth J."/>
            <person name="Stage D.E."/>
            <person name="Stark A."/>
            <person name="Stephan W."/>
            <person name="Strausberg R.L."/>
            <person name="Strempel S."/>
            <person name="Sturgill D."/>
            <person name="Sutton G."/>
            <person name="Sutton G.G."/>
            <person name="Tao W."/>
            <person name="Teichmann S."/>
            <person name="Tobari Y.N."/>
            <person name="Tomimura Y."/>
            <person name="Tsolas J.M."/>
            <person name="Valente V.L."/>
            <person name="Venter E."/>
            <person name="Venter J.C."/>
            <person name="Vicario S."/>
            <person name="Vieira F.G."/>
            <person name="Vilella A.J."/>
            <person name="Villasante A."/>
            <person name="Walenz B."/>
            <person name="Wang J."/>
            <person name="Wasserman M."/>
            <person name="Watts T."/>
            <person name="Wilson D."/>
            <person name="Wilson R.K."/>
            <person name="Wing R.A."/>
            <person name="Wolfner M.F."/>
            <person name="Wong A."/>
            <person name="Wong G.K."/>
            <person name="Wu C.I."/>
            <person name="Wu G."/>
            <person name="Yamamoto D."/>
            <person name="Yang H.P."/>
            <person name="Yang S.P."/>
            <person name="Yorke J.A."/>
            <person name="Yoshida K."/>
            <person name="Zdobnov E."/>
            <person name="Zhang P."/>
            <person name="Zhang Y."/>
            <person name="Zimin A.V."/>
            <person name="Baldwin J."/>
            <person name="Abdouelleil A."/>
            <person name="Abdulkadir J."/>
            <person name="Abebe A."/>
            <person name="Abera B."/>
            <person name="Abreu J."/>
            <person name="Acer S.C."/>
            <person name="Aftuck L."/>
            <person name="Alexander A."/>
            <person name="An P."/>
            <person name="Anderson E."/>
            <person name="Anderson S."/>
            <person name="Arachi H."/>
            <person name="Azer M."/>
            <person name="Bachantsang P."/>
            <person name="Barry A."/>
            <person name="Bayul T."/>
            <person name="Berlin A."/>
            <person name="Bessette D."/>
            <person name="Bloom T."/>
            <person name="Blye J."/>
            <person name="Boguslavskiy L."/>
            <person name="Bonnet C."/>
            <person name="Boukhgalter B."/>
            <person name="Bourzgui I."/>
            <person name="Brown A."/>
            <person name="Cahill P."/>
            <person name="Channer S."/>
            <person name="Cheshatsang Y."/>
            <person name="Chuda L."/>
            <person name="Citroen M."/>
            <person name="Collymore A."/>
            <person name="Cooke P."/>
            <person name="Costello M."/>
            <person name="D'Aco K."/>
            <person name="Daza R."/>
            <person name="De Haan G."/>
            <person name="DeGray S."/>
            <person name="DeMaso C."/>
            <person name="Dhargay N."/>
            <person name="Dooley K."/>
            <person name="Dooley E."/>
            <person name="Doricent M."/>
            <person name="Dorje P."/>
            <person name="Dorjee K."/>
            <person name="Dupes A."/>
            <person name="Elong R."/>
            <person name="Falk J."/>
            <person name="Farina A."/>
            <person name="Faro S."/>
            <person name="Ferguson D."/>
            <person name="Fisher S."/>
            <person name="Foley C.D."/>
            <person name="Franke A."/>
            <person name="Friedrich D."/>
            <person name="Gadbois L."/>
            <person name="Gearin G."/>
            <person name="Gearin C.R."/>
            <person name="Giannoukos G."/>
            <person name="Goode T."/>
            <person name="Graham J."/>
            <person name="Grandbois E."/>
            <person name="Grewal S."/>
            <person name="Gyaltsen K."/>
            <person name="Hafez N."/>
            <person name="Hagos B."/>
            <person name="Hall J."/>
            <person name="Henson C."/>
            <person name="Hollinger A."/>
            <person name="Honan T."/>
            <person name="Huard M.D."/>
            <person name="Hughes L."/>
            <person name="Hurhula B."/>
            <person name="Husby M.E."/>
            <person name="Kamat A."/>
            <person name="Kanga B."/>
            <person name="Kashin S."/>
            <person name="Khazanovich D."/>
            <person name="Kisner P."/>
            <person name="Lance K."/>
            <person name="Lara M."/>
            <person name="Lee W."/>
            <person name="Lennon N."/>
            <person name="Letendre F."/>
            <person name="LeVine R."/>
            <person name="Lipovsky A."/>
            <person name="Liu X."/>
            <person name="Liu J."/>
            <person name="Liu S."/>
            <person name="Lokyitsang T."/>
            <person name="Lokyitsang Y."/>
            <person name="Lubonja R."/>
            <person name="Lui A."/>
            <person name="MacDonald P."/>
            <person name="Magnisalis V."/>
            <person name="Maru K."/>
            <person name="Matthews C."/>
            <person name="McCusker W."/>
            <person name="McDonough S."/>
            <person name="Mehta T."/>
            <person name="Meldrim J."/>
            <person name="Meneus L."/>
            <person name="Mihai O."/>
            <person name="Mihalev A."/>
            <person name="Mihova T."/>
            <person name="Mittelman R."/>
            <person name="Mlenga V."/>
            <person name="Montmayeur A."/>
            <person name="Mulrain L."/>
            <person name="Navidi A."/>
            <person name="Naylor J."/>
            <person name="Negash T."/>
            <person name="Nguyen T."/>
            <person name="Nguyen N."/>
            <person name="Nicol R."/>
            <person name="Norbu C."/>
            <person name="Norbu N."/>
            <person name="Novod N."/>
            <person name="O'Neill B."/>
            <person name="Osman S."/>
            <person name="Markiewicz E."/>
            <person name="Oyono O.L."/>
            <person name="Patti C."/>
            <person name="Phunkhang P."/>
            <person name="Pierre F."/>
            <person name="Priest M."/>
            <person name="Raghuraman S."/>
            <person name="Rege F."/>
            <person name="Reyes R."/>
            <person name="Rise C."/>
            <person name="Rogov P."/>
            <person name="Ross K."/>
            <person name="Ryan E."/>
            <person name="Settipalli S."/>
            <person name="Shea T."/>
            <person name="Sherpa N."/>
            <person name="Shi L."/>
            <person name="Shih D."/>
            <person name="Sparrow T."/>
            <person name="Spaulding J."/>
            <person name="Stalker J."/>
            <person name="Stange-Thomann N."/>
            <person name="Stavropoulos S."/>
            <person name="Stone C."/>
            <person name="Strader C."/>
            <person name="Tesfaye S."/>
            <person name="Thomson T."/>
            <person name="Thoulutsang Y."/>
            <person name="Thoulutsang D."/>
            <person name="Topham K."/>
            <person name="Topping I."/>
            <person name="Tsamla T."/>
            <person name="Vassiliev H."/>
            <person name="Vo A."/>
            <person name="Wangchuk T."/>
            <person name="Wangdi T."/>
            <person name="Weiand M."/>
            <person name="Wilkinson J."/>
            <person name="Wilson A."/>
            <person name="Yadav S."/>
            <person name="Young G."/>
            <person name="Yu Q."/>
            <person name="Zembek L."/>
            <person name="Zhong D."/>
            <person name="Zimmer A."/>
            <person name="Zwirko Z."/>
            <person name="Jaffe D.B."/>
            <person name="Alvarez P."/>
            <person name="Brockman W."/>
            <person name="Butler J."/>
            <person name="Chin C."/>
            <person name="Gnerre S."/>
            <person name="Grabherr M."/>
            <person name="Kleber M."/>
            <person name="Mauceli E."/>
            <person name="MacCallum I."/>
        </authorList>
    </citation>
    <scope>NUCLEOTIDE SEQUENCE [LARGE SCALE GENOMIC DNA]</scope>
    <source>
        <strain evidence="2 3">TSC#14021-0224.01</strain>
    </source>
</reference>
<accession>A0A0Q5WLA4</accession>
<dbReference type="AlphaFoldDB" id="A0A0Q5WLA4"/>
<feature type="non-terminal residue" evidence="2">
    <location>
        <position position="1"/>
    </location>
</feature>
<feature type="region of interest" description="Disordered" evidence="1">
    <location>
        <begin position="180"/>
        <end position="217"/>
    </location>
</feature>
<feature type="region of interest" description="Disordered" evidence="1">
    <location>
        <begin position="233"/>
        <end position="256"/>
    </location>
</feature>